<reference evidence="9" key="1">
    <citation type="submission" date="2020-12" db="EMBL/GenBank/DDBJ databases">
        <title>Bacterial novel species Flavobacterium sp. SE-1-e isolated from soil.</title>
        <authorList>
            <person name="Jung H.-Y."/>
        </authorList>
    </citation>
    <scope>NUCLEOTIDE SEQUENCE</scope>
    <source>
        <strain evidence="9">SE-1-e</strain>
    </source>
</reference>
<keyword evidence="2 4" id="KW-0560">Oxidoreductase</keyword>
<feature type="active site" evidence="5 6">
    <location>
        <position position="194"/>
    </location>
</feature>
<comment type="similarity">
    <text evidence="1 4 7">Belongs to the aldehyde dehydrogenase family.</text>
</comment>
<evidence type="ECO:0000313" key="9">
    <source>
        <dbReference type="EMBL" id="MBK0370132.1"/>
    </source>
</evidence>
<dbReference type="AlphaFoldDB" id="A0A934PM88"/>
<organism evidence="9 10">
    <name type="scientific">Flavobacterium agrisoli</name>
    <dbReference type="NCBI Taxonomy" id="2793066"/>
    <lineage>
        <taxon>Bacteria</taxon>
        <taxon>Pseudomonadati</taxon>
        <taxon>Bacteroidota</taxon>
        <taxon>Flavobacteriia</taxon>
        <taxon>Flavobacteriales</taxon>
        <taxon>Flavobacteriaceae</taxon>
        <taxon>Flavobacterium</taxon>
    </lineage>
</organism>
<comment type="caution">
    <text evidence="9">The sequence shown here is derived from an EMBL/GenBank/DDBJ whole genome shotgun (WGS) entry which is preliminary data.</text>
</comment>
<evidence type="ECO:0000256" key="2">
    <source>
        <dbReference type="ARBA" id="ARBA00023002"/>
    </source>
</evidence>
<dbReference type="CDD" id="cd07136">
    <property type="entry name" value="ALDH_YwdH-P39616"/>
    <property type="match status" value="1"/>
</dbReference>
<evidence type="ECO:0000256" key="3">
    <source>
        <dbReference type="ARBA" id="ARBA00023027"/>
    </source>
</evidence>
<dbReference type="SUPFAM" id="SSF53720">
    <property type="entry name" value="ALDH-like"/>
    <property type="match status" value="1"/>
</dbReference>
<evidence type="ECO:0000313" key="10">
    <source>
        <dbReference type="Proteomes" id="UP000609172"/>
    </source>
</evidence>
<dbReference type="FunFam" id="3.40.605.10:FF:000004">
    <property type="entry name" value="Aldehyde dehydrogenase"/>
    <property type="match status" value="1"/>
</dbReference>
<feature type="active site" evidence="5">
    <location>
        <position position="228"/>
    </location>
</feature>
<dbReference type="PROSITE" id="PS00070">
    <property type="entry name" value="ALDEHYDE_DEHYDR_CYS"/>
    <property type="match status" value="1"/>
</dbReference>
<dbReference type="InterPro" id="IPR016160">
    <property type="entry name" value="Ald_DH_CS_CYS"/>
</dbReference>
<proteinExistence type="inferred from homology"/>
<feature type="domain" description="Aldehyde dehydrogenase" evidence="8">
    <location>
        <begin position="6"/>
        <end position="412"/>
    </location>
</feature>
<dbReference type="EMBL" id="JAEHFV010000003">
    <property type="protein sequence ID" value="MBK0370132.1"/>
    <property type="molecule type" value="Genomic_DNA"/>
</dbReference>
<gene>
    <name evidence="9" type="ORF">I5M07_09790</name>
</gene>
<dbReference type="Pfam" id="PF00171">
    <property type="entry name" value="Aldedh"/>
    <property type="match status" value="1"/>
</dbReference>
<dbReference type="GO" id="GO:0005737">
    <property type="term" value="C:cytoplasm"/>
    <property type="evidence" value="ECO:0007669"/>
    <property type="project" value="TreeGrafter"/>
</dbReference>
<dbReference type="PANTHER" id="PTHR43570:SF16">
    <property type="entry name" value="ALDEHYDE DEHYDROGENASE TYPE III, ISOFORM Q"/>
    <property type="match status" value="1"/>
</dbReference>
<protein>
    <recommendedName>
        <fullName evidence="4">Aldehyde dehydrogenase</fullName>
    </recommendedName>
</protein>
<evidence type="ECO:0000256" key="5">
    <source>
        <dbReference type="PIRSR" id="PIRSR036492-1"/>
    </source>
</evidence>
<dbReference type="RefSeq" id="WP_200106255.1">
    <property type="nucleotide sequence ID" value="NZ_JAEHFV010000003.1"/>
</dbReference>
<dbReference type="InterPro" id="IPR016162">
    <property type="entry name" value="Ald_DH_N"/>
</dbReference>
<evidence type="ECO:0000256" key="1">
    <source>
        <dbReference type="ARBA" id="ARBA00009986"/>
    </source>
</evidence>
<sequence>MDYKNDIRYRKETLKKLLFIIQQNEEAIIKALYDDFKKPAFESVITETSFVITELKYTIKNLRSWAKPERVKSSLLNFPSSDYIYKEPYGKVLIIAPWNYPFHLALVPLISAVAAGNQVILKPSELTPHTSEIIAGIIKETFHVNHVEVIEGDAKIAESLLQKRWDYIFFTGSVAVGKIVAEAAAKNLTPVTLELGGKNPCIIDETANLKLAAKRIVWGKFVNAGQTCVAPDYLLVQADMKMHLIGFLKEEITKAYGSEPKKSPDYARIINTKNFLRLVEMIDENKVIFGGDNDANTNYLAPTLIEENSTDTLIMKDEIFGPLLPILTYQNENEIQQIISKYEKPLALYVFSENDDFISKVIQKFSFGGGCVNDTVIHLANQRLPFGGVGNSGIGAYHGKLSFDIFTHHKAVVKKGNWLDIPLRYAPYKDKLDAVKKFFEWF</sequence>
<accession>A0A934PM88</accession>
<dbReference type="InterPro" id="IPR015590">
    <property type="entry name" value="Aldehyde_DH_dom"/>
</dbReference>
<evidence type="ECO:0000256" key="7">
    <source>
        <dbReference type="RuleBase" id="RU003345"/>
    </source>
</evidence>
<name>A0A934PM88_9FLAO</name>
<evidence type="ECO:0000256" key="4">
    <source>
        <dbReference type="PIRNR" id="PIRNR036492"/>
    </source>
</evidence>
<dbReference type="InterPro" id="IPR029510">
    <property type="entry name" value="Ald_DH_CS_GLU"/>
</dbReference>
<dbReference type="Gene3D" id="3.40.605.10">
    <property type="entry name" value="Aldehyde Dehydrogenase, Chain A, domain 1"/>
    <property type="match status" value="1"/>
</dbReference>
<dbReference type="PANTHER" id="PTHR43570">
    <property type="entry name" value="ALDEHYDE DEHYDROGENASE"/>
    <property type="match status" value="1"/>
</dbReference>
<dbReference type="InterPro" id="IPR016161">
    <property type="entry name" value="Ald_DH/histidinol_DH"/>
</dbReference>
<keyword evidence="3" id="KW-0520">NAD</keyword>
<dbReference type="Proteomes" id="UP000609172">
    <property type="component" value="Unassembled WGS sequence"/>
</dbReference>
<dbReference type="InterPro" id="IPR016163">
    <property type="entry name" value="Ald_DH_C"/>
</dbReference>
<dbReference type="PIRSF" id="PIRSF036492">
    <property type="entry name" value="ALDH"/>
    <property type="match status" value="1"/>
</dbReference>
<dbReference type="FunFam" id="3.40.309.10:FF:000003">
    <property type="entry name" value="Aldehyde dehydrogenase"/>
    <property type="match status" value="1"/>
</dbReference>
<dbReference type="GO" id="GO:0006081">
    <property type="term" value="P:aldehyde metabolic process"/>
    <property type="evidence" value="ECO:0007669"/>
    <property type="project" value="InterPro"/>
</dbReference>
<dbReference type="Gene3D" id="3.40.309.10">
    <property type="entry name" value="Aldehyde Dehydrogenase, Chain A, domain 2"/>
    <property type="match status" value="1"/>
</dbReference>
<dbReference type="GO" id="GO:0004029">
    <property type="term" value="F:aldehyde dehydrogenase (NAD+) activity"/>
    <property type="evidence" value="ECO:0007669"/>
    <property type="project" value="TreeGrafter"/>
</dbReference>
<evidence type="ECO:0000259" key="8">
    <source>
        <dbReference type="Pfam" id="PF00171"/>
    </source>
</evidence>
<dbReference type="PROSITE" id="PS00687">
    <property type="entry name" value="ALDEHYDE_DEHYDR_GLU"/>
    <property type="match status" value="1"/>
</dbReference>
<evidence type="ECO:0000256" key="6">
    <source>
        <dbReference type="PROSITE-ProRule" id="PRU10007"/>
    </source>
</evidence>
<keyword evidence="10" id="KW-1185">Reference proteome</keyword>
<dbReference type="InterPro" id="IPR012394">
    <property type="entry name" value="Aldehyde_DH_NAD(P)"/>
</dbReference>